<proteinExistence type="predicted"/>
<dbReference type="PANTHER" id="PTHR46657:SF1">
    <property type="entry name" value="CENTROSOMAL PROTEIN OF 128 KDA"/>
    <property type="match status" value="1"/>
</dbReference>
<dbReference type="GO" id="GO:0005814">
    <property type="term" value="C:centriole"/>
    <property type="evidence" value="ECO:0007669"/>
    <property type="project" value="TreeGrafter"/>
</dbReference>
<evidence type="ECO:0000256" key="1">
    <source>
        <dbReference type="SAM" id="MobiDB-lite"/>
    </source>
</evidence>
<name>A0A0B6YB13_9EUPU</name>
<feature type="non-terminal residue" evidence="2">
    <location>
        <position position="1"/>
    </location>
</feature>
<protein>
    <recommendedName>
        <fullName evidence="3">Myosin tail domain-containing protein</fullName>
    </recommendedName>
</protein>
<dbReference type="PANTHER" id="PTHR46657">
    <property type="entry name" value="CENTROSOMAL PROTEIN OF 128 KDA"/>
    <property type="match status" value="1"/>
</dbReference>
<dbReference type="InterPro" id="IPR026652">
    <property type="entry name" value="CEP128"/>
</dbReference>
<feature type="non-terminal residue" evidence="2">
    <location>
        <position position="94"/>
    </location>
</feature>
<gene>
    <name evidence="2" type="primary">ORF20528</name>
</gene>
<sequence>FDDKLRSQFLLSESHRHKVENELDNVRRRLDQTEGNRSALQTEVELLRAQLARAEKDRHRMRLDLDESHIDCEVRDQRRRRAAEDNKAQNLERE</sequence>
<dbReference type="AlphaFoldDB" id="A0A0B6YB13"/>
<organism evidence="2">
    <name type="scientific">Arion vulgaris</name>
    <dbReference type="NCBI Taxonomy" id="1028688"/>
    <lineage>
        <taxon>Eukaryota</taxon>
        <taxon>Metazoa</taxon>
        <taxon>Spiralia</taxon>
        <taxon>Lophotrochozoa</taxon>
        <taxon>Mollusca</taxon>
        <taxon>Gastropoda</taxon>
        <taxon>Heterobranchia</taxon>
        <taxon>Euthyneura</taxon>
        <taxon>Panpulmonata</taxon>
        <taxon>Eupulmonata</taxon>
        <taxon>Stylommatophora</taxon>
        <taxon>Helicina</taxon>
        <taxon>Arionoidea</taxon>
        <taxon>Arionidae</taxon>
        <taxon>Arion</taxon>
    </lineage>
</organism>
<accession>A0A0B6YB13</accession>
<evidence type="ECO:0000313" key="2">
    <source>
        <dbReference type="EMBL" id="CEK53507.1"/>
    </source>
</evidence>
<evidence type="ECO:0008006" key="3">
    <source>
        <dbReference type="Google" id="ProtNLM"/>
    </source>
</evidence>
<dbReference type="EMBL" id="HACG01006642">
    <property type="protein sequence ID" value="CEK53507.1"/>
    <property type="molecule type" value="Transcribed_RNA"/>
</dbReference>
<reference evidence="2" key="1">
    <citation type="submission" date="2014-12" db="EMBL/GenBank/DDBJ databases">
        <title>Insight into the proteome of Arion vulgaris.</title>
        <authorList>
            <person name="Aradska J."/>
            <person name="Bulat T."/>
            <person name="Smidak R."/>
            <person name="Sarate P."/>
            <person name="Gangsoo J."/>
            <person name="Sialana F."/>
            <person name="Bilban M."/>
            <person name="Lubec G."/>
        </authorList>
    </citation>
    <scope>NUCLEOTIDE SEQUENCE</scope>
    <source>
        <tissue evidence="2">Skin</tissue>
    </source>
</reference>
<dbReference type="GO" id="GO:0000922">
    <property type="term" value="C:spindle pole"/>
    <property type="evidence" value="ECO:0007669"/>
    <property type="project" value="TreeGrafter"/>
</dbReference>
<feature type="region of interest" description="Disordered" evidence="1">
    <location>
        <begin position="74"/>
        <end position="94"/>
    </location>
</feature>